<gene>
    <name evidence="2" type="ORF">BS47DRAFT_45432</name>
</gene>
<dbReference type="EMBL" id="MU129010">
    <property type="protein sequence ID" value="KAF9510806.1"/>
    <property type="molecule type" value="Genomic_DNA"/>
</dbReference>
<evidence type="ECO:0000313" key="3">
    <source>
        <dbReference type="Proteomes" id="UP000886523"/>
    </source>
</evidence>
<protein>
    <recommendedName>
        <fullName evidence="4">Secreted protein</fullName>
    </recommendedName>
</protein>
<dbReference type="Proteomes" id="UP000886523">
    <property type="component" value="Unassembled WGS sequence"/>
</dbReference>
<organism evidence="2 3">
    <name type="scientific">Hydnum rufescens UP504</name>
    <dbReference type="NCBI Taxonomy" id="1448309"/>
    <lineage>
        <taxon>Eukaryota</taxon>
        <taxon>Fungi</taxon>
        <taxon>Dikarya</taxon>
        <taxon>Basidiomycota</taxon>
        <taxon>Agaricomycotina</taxon>
        <taxon>Agaricomycetes</taxon>
        <taxon>Cantharellales</taxon>
        <taxon>Hydnaceae</taxon>
        <taxon>Hydnum</taxon>
    </lineage>
</organism>
<keyword evidence="1" id="KW-0732">Signal</keyword>
<evidence type="ECO:0008006" key="4">
    <source>
        <dbReference type="Google" id="ProtNLM"/>
    </source>
</evidence>
<dbReference type="AlphaFoldDB" id="A0A9P6AS07"/>
<evidence type="ECO:0000313" key="2">
    <source>
        <dbReference type="EMBL" id="KAF9510806.1"/>
    </source>
</evidence>
<sequence>MGWVPDAGLWRLLPIPLVTYVLLGRLRTTPCTPSLDQEPAVEGTRARAGRLIRCGETHCIDVRETWCGSMCSWEEGGAFERALIMKITSSAWDGRLRKRIFVFGLVSTLGPLANF</sequence>
<proteinExistence type="predicted"/>
<feature type="signal peptide" evidence="1">
    <location>
        <begin position="1"/>
        <end position="28"/>
    </location>
</feature>
<keyword evidence="3" id="KW-1185">Reference proteome</keyword>
<name>A0A9P6AS07_9AGAM</name>
<evidence type="ECO:0000256" key="1">
    <source>
        <dbReference type="SAM" id="SignalP"/>
    </source>
</evidence>
<accession>A0A9P6AS07</accession>
<reference evidence="2" key="1">
    <citation type="journal article" date="2020" name="Nat. Commun.">
        <title>Large-scale genome sequencing of mycorrhizal fungi provides insights into the early evolution of symbiotic traits.</title>
        <authorList>
            <person name="Miyauchi S."/>
            <person name="Kiss E."/>
            <person name="Kuo A."/>
            <person name="Drula E."/>
            <person name="Kohler A."/>
            <person name="Sanchez-Garcia M."/>
            <person name="Morin E."/>
            <person name="Andreopoulos B."/>
            <person name="Barry K.W."/>
            <person name="Bonito G."/>
            <person name="Buee M."/>
            <person name="Carver A."/>
            <person name="Chen C."/>
            <person name="Cichocki N."/>
            <person name="Clum A."/>
            <person name="Culley D."/>
            <person name="Crous P.W."/>
            <person name="Fauchery L."/>
            <person name="Girlanda M."/>
            <person name="Hayes R.D."/>
            <person name="Keri Z."/>
            <person name="LaButti K."/>
            <person name="Lipzen A."/>
            <person name="Lombard V."/>
            <person name="Magnuson J."/>
            <person name="Maillard F."/>
            <person name="Murat C."/>
            <person name="Nolan M."/>
            <person name="Ohm R.A."/>
            <person name="Pangilinan J."/>
            <person name="Pereira M.F."/>
            <person name="Perotto S."/>
            <person name="Peter M."/>
            <person name="Pfister S."/>
            <person name="Riley R."/>
            <person name="Sitrit Y."/>
            <person name="Stielow J.B."/>
            <person name="Szollosi G."/>
            <person name="Zifcakova L."/>
            <person name="Stursova M."/>
            <person name="Spatafora J.W."/>
            <person name="Tedersoo L."/>
            <person name="Vaario L.M."/>
            <person name="Yamada A."/>
            <person name="Yan M."/>
            <person name="Wang P."/>
            <person name="Xu J."/>
            <person name="Bruns T."/>
            <person name="Baldrian P."/>
            <person name="Vilgalys R."/>
            <person name="Dunand C."/>
            <person name="Henrissat B."/>
            <person name="Grigoriev I.V."/>
            <person name="Hibbett D."/>
            <person name="Nagy L.G."/>
            <person name="Martin F.M."/>
        </authorList>
    </citation>
    <scope>NUCLEOTIDE SEQUENCE</scope>
    <source>
        <strain evidence="2">UP504</strain>
    </source>
</reference>
<feature type="chain" id="PRO_5040163182" description="Secreted protein" evidence="1">
    <location>
        <begin position="29"/>
        <end position="115"/>
    </location>
</feature>
<comment type="caution">
    <text evidence="2">The sequence shown here is derived from an EMBL/GenBank/DDBJ whole genome shotgun (WGS) entry which is preliminary data.</text>
</comment>